<sequence length="318" mass="35321">MTGGAPAPDDWASADTDWADGAAPAPASTITFTQHHAAVTVTVTRHASARRATHLTLTRAACQVSPVPRQRPPRLTIHRPEWRVARQDVQILLAQQAWHTAGLITNLTGHLRRCGQARTAHLERLAFVLGPPSQPLTAFLKHHWSVFVPCGPDTWTLTPWVRLDVPFTPVFGPYELEAARFWVTHGYQPSEQEEWNEAVRAHVAHHLTTAPLPQYFRSDPYGGFQRADVGRWRRVSLVIDALPEGVYWTRGDITFSITGRALIRETAKGLVVVTGLLERRFREVLLNPEGVTMHPAGAAFVAACRAARVEALPISPRR</sequence>
<evidence type="ECO:0000313" key="3">
    <source>
        <dbReference type="Proteomes" id="UP000634308"/>
    </source>
</evidence>
<reference evidence="3" key="1">
    <citation type="journal article" date="2019" name="Int. J. Syst. Evol. Microbiol.">
        <title>The Global Catalogue of Microorganisms (GCM) 10K type strain sequencing project: providing services to taxonomists for standard genome sequencing and annotation.</title>
        <authorList>
            <consortium name="The Broad Institute Genomics Platform"/>
            <consortium name="The Broad Institute Genome Sequencing Center for Infectious Disease"/>
            <person name="Wu L."/>
            <person name="Ma J."/>
        </authorList>
    </citation>
    <scope>NUCLEOTIDE SEQUENCE [LARGE SCALE GENOMIC DNA]</scope>
    <source>
        <strain evidence="3">JCM 31404</strain>
    </source>
</reference>
<evidence type="ECO:0000313" key="2">
    <source>
        <dbReference type="EMBL" id="GGR71521.1"/>
    </source>
</evidence>
<evidence type="ECO:0008006" key="4">
    <source>
        <dbReference type="Google" id="ProtNLM"/>
    </source>
</evidence>
<evidence type="ECO:0000256" key="1">
    <source>
        <dbReference type="SAM" id="MobiDB-lite"/>
    </source>
</evidence>
<dbReference type="EMBL" id="BMQM01000036">
    <property type="protein sequence ID" value="GGR71521.1"/>
    <property type="molecule type" value="Genomic_DNA"/>
</dbReference>
<keyword evidence="3" id="KW-1185">Reference proteome</keyword>
<gene>
    <name evidence="2" type="ORF">GCM10008959_36520</name>
</gene>
<proteinExistence type="predicted"/>
<name>A0ABQ2RZ62_9DEIO</name>
<dbReference type="Proteomes" id="UP000634308">
    <property type="component" value="Unassembled WGS sequence"/>
</dbReference>
<organism evidence="2 3">
    <name type="scientific">Deinococcus seoulensis</name>
    <dbReference type="NCBI Taxonomy" id="1837379"/>
    <lineage>
        <taxon>Bacteria</taxon>
        <taxon>Thermotogati</taxon>
        <taxon>Deinococcota</taxon>
        <taxon>Deinococci</taxon>
        <taxon>Deinococcales</taxon>
        <taxon>Deinococcaceae</taxon>
        <taxon>Deinococcus</taxon>
    </lineage>
</organism>
<comment type="caution">
    <text evidence="2">The sequence shown here is derived from an EMBL/GenBank/DDBJ whole genome shotgun (WGS) entry which is preliminary data.</text>
</comment>
<feature type="region of interest" description="Disordered" evidence="1">
    <location>
        <begin position="1"/>
        <end position="22"/>
    </location>
</feature>
<protein>
    <recommendedName>
        <fullName evidence="4">DUF3445 domain-containing protein</fullName>
    </recommendedName>
</protein>
<dbReference type="RefSeq" id="WP_189066423.1">
    <property type="nucleotide sequence ID" value="NZ_BMQM01000036.1"/>
</dbReference>
<accession>A0ABQ2RZ62</accession>